<feature type="compositionally biased region" description="Polar residues" evidence="1">
    <location>
        <begin position="109"/>
        <end position="122"/>
    </location>
</feature>
<dbReference type="Proteomes" id="UP000499080">
    <property type="component" value="Unassembled WGS sequence"/>
</dbReference>
<dbReference type="EMBL" id="BGPR01026880">
    <property type="protein sequence ID" value="GBN96932.1"/>
    <property type="molecule type" value="Genomic_DNA"/>
</dbReference>
<gene>
    <name evidence="2" type="ORF">AVEN_273963_1</name>
</gene>
<keyword evidence="3" id="KW-1185">Reference proteome</keyword>
<protein>
    <submittedName>
        <fullName evidence="2">Uncharacterized protein</fullName>
    </submittedName>
</protein>
<accession>A0A4Y2T8I7</accession>
<reference evidence="2 3" key="1">
    <citation type="journal article" date="2019" name="Sci. Rep.">
        <title>Orb-weaving spider Araneus ventricosus genome elucidates the spidroin gene catalogue.</title>
        <authorList>
            <person name="Kono N."/>
            <person name="Nakamura H."/>
            <person name="Ohtoshi R."/>
            <person name="Moran D.A.P."/>
            <person name="Shinohara A."/>
            <person name="Yoshida Y."/>
            <person name="Fujiwara M."/>
            <person name="Mori M."/>
            <person name="Tomita M."/>
            <person name="Arakawa K."/>
        </authorList>
    </citation>
    <scope>NUCLEOTIDE SEQUENCE [LARGE SCALE GENOMIC DNA]</scope>
</reference>
<dbReference type="AlphaFoldDB" id="A0A4Y2T8I7"/>
<sequence length="159" mass="17723">MSTANEVVALEPNFFIAEILSTNQVTKFSIEKTVFEEKPDSPIAANLKSSEEQVIFENGQVSSDQTAVVDDCYVTVKIGINKKEISTTKKKRMPKFQVFKSRLLNITSTKKPTSGNMASTSSHLEHPEKSGALDAFEQDEKSKSRRKRGFSFCGCLFCK</sequence>
<evidence type="ECO:0000313" key="3">
    <source>
        <dbReference type="Proteomes" id="UP000499080"/>
    </source>
</evidence>
<evidence type="ECO:0000313" key="2">
    <source>
        <dbReference type="EMBL" id="GBN96932.1"/>
    </source>
</evidence>
<proteinExistence type="predicted"/>
<comment type="caution">
    <text evidence="2">The sequence shown here is derived from an EMBL/GenBank/DDBJ whole genome shotgun (WGS) entry which is preliminary data.</text>
</comment>
<evidence type="ECO:0000256" key="1">
    <source>
        <dbReference type="SAM" id="MobiDB-lite"/>
    </source>
</evidence>
<name>A0A4Y2T8I7_ARAVE</name>
<organism evidence="2 3">
    <name type="scientific">Araneus ventricosus</name>
    <name type="common">Orbweaver spider</name>
    <name type="synonym">Epeira ventricosa</name>
    <dbReference type="NCBI Taxonomy" id="182803"/>
    <lineage>
        <taxon>Eukaryota</taxon>
        <taxon>Metazoa</taxon>
        <taxon>Ecdysozoa</taxon>
        <taxon>Arthropoda</taxon>
        <taxon>Chelicerata</taxon>
        <taxon>Arachnida</taxon>
        <taxon>Araneae</taxon>
        <taxon>Araneomorphae</taxon>
        <taxon>Entelegynae</taxon>
        <taxon>Araneoidea</taxon>
        <taxon>Araneidae</taxon>
        <taxon>Araneus</taxon>
    </lineage>
</organism>
<feature type="region of interest" description="Disordered" evidence="1">
    <location>
        <begin position="109"/>
        <end position="144"/>
    </location>
</feature>